<name>A0ABP6ZYT8_9ACTN</name>
<gene>
    <name evidence="1" type="ORF">GCM10022419_129620</name>
</gene>
<organism evidence="1 2">
    <name type="scientific">Nonomuraea rosea</name>
    <dbReference type="NCBI Taxonomy" id="638574"/>
    <lineage>
        <taxon>Bacteria</taxon>
        <taxon>Bacillati</taxon>
        <taxon>Actinomycetota</taxon>
        <taxon>Actinomycetes</taxon>
        <taxon>Streptosporangiales</taxon>
        <taxon>Streptosporangiaceae</taxon>
        <taxon>Nonomuraea</taxon>
    </lineage>
</organism>
<comment type="caution">
    <text evidence="1">The sequence shown here is derived from an EMBL/GenBank/DDBJ whole genome shotgun (WGS) entry which is preliminary data.</text>
</comment>
<protein>
    <recommendedName>
        <fullName evidence="3">Secreted protein</fullName>
    </recommendedName>
</protein>
<evidence type="ECO:0008006" key="3">
    <source>
        <dbReference type="Google" id="ProtNLM"/>
    </source>
</evidence>
<evidence type="ECO:0000313" key="2">
    <source>
        <dbReference type="Proteomes" id="UP001500630"/>
    </source>
</evidence>
<sequence>MAMTLCAVATAVPRSEGEGGSVTWALALVTPAGAVMVRANATMAAVPNLSLGFTLVAPQGGGVDEPLPAGVH</sequence>
<reference evidence="2" key="1">
    <citation type="journal article" date="2019" name="Int. J. Syst. Evol. Microbiol.">
        <title>The Global Catalogue of Microorganisms (GCM) 10K type strain sequencing project: providing services to taxonomists for standard genome sequencing and annotation.</title>
        <authorList>
            <consortium name="The Broad Institute Genomics Platform"/>
            <consortium name="The Broad Institute Genome Sequencing Center for Infectious Disease"/>
            <person name="Wu L."/>
            <person name="Ma J."/>
        </authorList>
    </citation>
    <scope>NUCLEOTIDE SEQUENCE [LARGE SCALE GENOMIC DNA]</scope>
    <source>
        <strain evidence="2">JCM 17326</strain>
    </source>
</reference>
<dbReference type="EMBL" id="BAABDQ010000066">
    <property type="protein sequence ID" value="GAA3622018.1"/>
    <property type="molecule type" value="Genomic_DNA"/>
</dbReference>
<dbReference type="Proteomes" id="UP001500630">
    <property type="component" value="Unassembled WGS sequence"/>
</dbReference>
<proteinExistence type="predicted"/>
<accession>A0ABP6ZYT8</accession>
<keyword evidence="2" id="KW-1185">Reference proteome</keyword>
<evidence type="ECO:0000313" key="1">
    <source>
        <dbReference type="EMBL" id="GAA3622018.1"/>
    </source>
</evidence>